<protein>
    <submittedName>
        <fullName evidence="1">Uncharacterized protein</fullName>
    </submittedName>
</protein>
<organism evidence="1 2">
    <name type="scientific">Pleurotus cornucopiae</name>
    <name type="common">Cornucopia mushroom</name>
    <dbReference type="NCBI Taxonomy" id="5321"/>
    <lineage>
        <taxon>Eukaryota</taxon>
        <taxon>Fungi</taxon>
        <taxon>Dikarya</taxon>
        <taxon>Basidiomycota</taxon>
        <taxon>Agaricomycotina</taxon>
        <taxon>Agaricomycetes</taxon>
        <taxon>Agaricomycetidae</taxon>
        <taxon>Agaricales</taxon>
        <taxon>Pleurotineae</taxon>
        <taxon>Pleurotaceae</taxon>
        <taxon>Pleurotus</taxon>
    </lineage>
</organism>
<evidence type="ECO:0000313" key="1">
    <source>
        <dbReference type="EMBL" id="KAG9219563.1"/>
    </source>
</evidence>
<keyword evidence="2" id="KW-1185">Reference proteome</keyword>
<dbReference type="EMBL" id="WQMT02000009">
    <property type="protein sequence ID" value="KAG9219563.1"/>
    <property type="molecule type" value="Genomic_DNA"/>
</dbReference>
<evidence type="ECO:0000313" key="2">
    <source>
        <dbReference type="Proteomes" id="UP000824881"/>
    </source>
</evidence>
<comment type="caution">
    <text evidence="1">The sequence shown here is derived from an EMBL/GenBank/DDBJ whole genome shotgun (WGS) entry which is preliminary data.</text>
</comment>
<gene>
    <name evidence="1" type="ORF">CCMSSC00406_0008230</name>
</gene>
<accession>A0ACB7IN11</accession>
<dbReference type="Proteomes" id="UP000824881">
    <property type="component" value="Unassembled WGS sequence"/>
</dbReference>
<reference evidence="1 2" key="1">
    <citation type="journal article" date="2021" name="Appl. Environ. Microbiol.">
        <title>Genetic linkage and physical mapping for an oyster mushroom Pleurotus cornucopiae and QTL analysis for the trait cap color.</title>
        <authorList>
            <person name="Zhang Y."/>
            <person name="Gao W."/>
            <person name="Sonnenberg A."/>
            <person name="Chen Q."/>
            <person name="Zhang J."/>
            <person name="Huang C."/>
        </authorList>
    </citation>
    <scope>NUCLEOTIDE SEQUENCE [LARGE SCALE GENOMIC DNA]</scope>
    <source>
        <strain evidence="1">CCMSSC00406</strain>
    </source>
</reference>
<name>A0ACB7IN11_PLECO</name>
<proteinExistence type="predicted"/>
<sequence length="695" mass="74933">MRTVHSVGFLVLVSLAARAQSPLYGQCGGVGWSGATTCVTGAVCSALNDYYSQCIPGTTAPPSSTASTSGSSAPSSTHSTPTSTAAPIPVPSGKLQFTGVNMAGFDFGCNSDGICTVSAAWPPLTQYYGADGAGQMKHFVEDDGFNTFRLPVGWQFLVNDVLGGPIDEANFAIYDDLVQASPSVLFVCLSLCLLFSPDLPIHSMNEPHDVPDIERWAQSVQAAVTAIREAGATTQLILLPGNNWTSAATFISNGSAAALSKVTNPDGSITGLIFDVHKYLDYDNSGTNAECVTDNIADAWAPLAEYLRANKRQAINTETGGGNVASCVQYMCQQVAFQEANSDVFLGFTGWSAGNFYPTETAVPLLPIVAEYYSQRASKPGTLLITEATTVAREGAGVLHVPGIYSDEQVAAWREITEAVHAKKCYIFSQLRAYGRAADPTALKTLNLDHVAPSSFPMPSRPELTPRSLTIPEIRQYVAAYGNAAKRAVNEANFDGVELHGANGYLLEQFLQDVSNKRTDEYGGSIEGRCRFVLEVLAAVVKEVGEERVAIRLSPWGTILDMGMQDPKPTYTYLVTRIKELYPHFAYIHVIESRANGSGDRAPGESRADDSNDFIRDIWGDRPLISAGGYTRETALRQAEAWPNELIAFGRWYISNPDLPQRLIDNIPFAAYDRSTFYSGGDTSGKGYTDYPFAT</sequence>